<evidence type="ECO:0000259" key="6">
    <source>
        <dbReference type="SMART" id="SM01027"/>
    </source>
</evidence>
<dbReference type="GO" id="GO:0006397">
    <property type="term" value="P:mRNA processing"/>
    <property type="evidence" value="ECO:0007669"/>
    <property type="project" value="UniProtKB-KW"/>
</dbReference>
<evidence type="ECO:0000256" key="2">
    <source>
        <dbReference type="ARBA" id="ARBA00022664"/>
    </source>
</evidence>
<feature type="region of interest" description="Disordered" evidence="5">
    <location>
        <begin position="574"/>
        <end position="613"/>
    </location>
</feature>
<dbReference type="OrthoDB" id="64353at2759"/>
<dbReference type="GO" id="GO:0003723">
    <property type="term" value="F:RNA binding"/>
    <property type="evidence" value="ECO:0007669"/>
    <property type="project" value="UniProtKB-KW"/>
</dbReference>
<keyword evidence="8" id="KW-1185">Reference proteome</keyword>
<feature type="domain" description="Beta-Casp" evidence="6">
    <location>
        <begin position="254"/>
        <end position="377"/>
    </location>
</feature>
<reference evidence="7 8" key="1">
    <citation type="submission" date="2020-11" db="EMBL/GenBank/DDBJ databases">
        <title>Kefir isolates.</title>
        <authorList>
            <person name="Marcisauskas S."/>
            <person name="Kim Y."/>
            <person name="Blasche S."/>
        </authorList>
    </citation>
    <scope>NUCLEOTIDE SEQUENCE [LARGE SCALE GENOMIC DNA]</scope>
    <source>
        <strain evidence="7 8">OG2</strain>
    </source>
</reference>
<evidence type="ECO:0000256" key="5">
    <source>
        <dbReference type="SAM" id="MobiDB-lite"/>
    </source>
</evidence>
<dbReference type="AlphaFoldDB" id="A0A9P7BCY4"/>
<dbReference type="InterPro" id="IPR036866">
    <property type="entry name" value="RibonucZ/Hydroxyglut_hydro"/>
</dbReference>
<keyword evidence="2 4" id="KW-0507">mRNA processing</keyword>
<feature type="compositionally biased region" description="Basic and acidic residues" evidence="5">
    <location>
        <begin position="577"/>
        <end position="613"/>
    </location>
</feature>
<evidence type="ECO:0000256" key="4">
    <source>
        <dbReference type="RuleBase" id="RU365006"/>
    </source>
</evidence>
<comment type="subcellular location">
    <subcellularLocation>
        <location evidence="1 4">Nucleus</location>
    </subcellularLocation>
</comment>
<dbReference type="InterPro" id="IPR027075">
    <property type="entry name" value="CPSF2"/>
</dbReference>
<evidence type="ECO:0000256" key="1">
    <source>
        <dbReference type="ARBA" id="ARBA00004123"/>
    </source>
</evidence>
<feature type="region of interest" description="Disordered" evidence="5">
    <location>
        <begin position="465"/>
        <end position="508"/>
    </location>
</feature>
<dbReference type="InterPro" id="IPR025069">
    <property type="entry name" value="Cpsf2_C"/>
</dbReference>
<dbReference type="InterPro" id="IPR022712">
    <property type="entry name" value="Beta_Casp"/>
</dbReference>
<dbReference type="CDD" id="cd16293">
    <property type="entry name" value="CPSF2-like_MBL-fold"/>
    <property type="match status" value="1"/>
</dbReference>
<feature type="compositionally biased region" description="Acidic residues" evidence="5">
    <location>
        <begin position="488"/>
        <end position="506"/>
    </location>
</feature>
<proteinExistence type="inferred from homology"/>
<keyword evidence="4" id="KW-0694">RNA-binding</keyword>
<dbReference type="InterPro" id="IPR035639">
    <property type="entry name" value="CPSF2_MBL"/>
</dbReference>
<comment type="similarity">
    <text evidence="4">Belongs to the metallo-beta-lactamase superfamily. RNA-metabolizing metallo-beta-lactamase-like family. CPSF2/YSH1 subfamily.</text>
</comment>
<dbReference type="GO" id="GO:0005847">
    <property type="term" value="C:mRNA cleavage and polyadenylation specificity factor complex"/>
    <property type="evidence" value="ECO:0007669"/>
    <property type="project" value="InterPro"/>
</dbReference>
<dbReference type="SMART" id="SM01027">
    <property type="entry name" value="Beta-Casp"/>
    <property type="match status" value="1"/>
</dbReference>
<dbReference type="Gene3D" id="3.60.15.10">
    <property type="entry name" value="Ribonuclease Z/Hydroxyacylglutathione hydrolase-like"/>
    <property type="match status" value="2"/>
</dbReference>
<accession>A0A9P7BCY4</accession>
<evidence type="ECO:0000313" key="8">
    <source>
        <dbReference type="Proteomes" id="UP000750334"/>
    </source>
</evidence>
<dbReference type="Pfam" id="PF13299">
    <property type="entry name" value="CPSF100_C"/>
    <property type="match status" value="1"/>
</dbReference>
<evidence type="ECO:0000256" key="3">
    <source>
        <dbReference type="ARBA" id="ARBA00023242"/>
    </source>
</evidence>
<dbReference type="EMBL" id="PUHR01000008">
    <property type="protein sequence ID" value="KAG0671808.1"/>
    <property type="molecule type" value="Genomic_DNA"/>
</dbReference>
<dbReference type="SUPFAM" id="SSF56281">
    <property type="entry name" value="Metallo-hydrolase/oxidoreductase"/>
    <property type="match status" value="1"/>
</dbReference>
<gene>
    <name evidence="7" type="ORF">C6P45_005073</name>
</gene>
<dbReference type="InterPro" id="IPR001279">
    <property type="entry name" value="Metallo-B-lactamas"/>
</dbReference>
<dbReference type="Pfam" id="PF16661">
    <property type="entry name" value="Lactamase_B_6"/>
    <property type="match status" value="1"/>
</dbReference>
<protein>
    <recommendedName>
        <fullName evidence="4">Cleavage and polyadenylation specificity factor subunit 2</fullName>
    </recommendedName>
    <alternativeName>
        <fullName evidence="4">Cleavage and polyadenylation specificity factor 100 kDa subunit</fullName>
    </alternativeName>
</protein>
<comment type="caution">
    <text evidence="7">The sequence shown here is derived from an EMBL/GenBank/DDBJ whole genome shotgun (WGS) entry which is preliminary data.</text>
</comment>
<name>A0A9P7BCY4_MAUEX</name>
<organism evidence="7 8">
    <name type="scientific">Maudiozyma exigua</name>
    <name type="common">Yeast</name>
    <name type="synonym">Kazachstania exigua</name>
    <dbReference type="NCBI Taxonomy" id="34358"/>
    <lineage>
        <taxon>Eukaryota</taxon>
        <taxon>Fungi</taxon>
        <taxon>Dikarya</taxon>
        <taxon>Ascomycota</taxon>
        <taxon>Saccharomycotina</taxon>
        <taxon>Saccharomycetes</taxon>
        <taxon>Saccharomycetales</taxon>
        <taxon>Saccharomycetaceae</taxon>
        <taxon>Maudiozyma</taxon>
    </lineage>
</organism>
<keyword evidence="3 4" id="KW-0539">Nucleus</keyword>
<sequence>MAYKLQTLDDGSGVCVGTLIRFETVTILLDPAWLSTTVSYEKSVTFWSSIIPDVDIILISQSTVDCLGAYPLLHYNFLSHFISRIRVYATLPITSLGRVASIDLYISSGIAGPFASNDMDIDDIESAFDFIEALKFAQDVDLRSRYDGLYMTAYNSGFSPGSSIWCITNYSEKLLYAKNWSHTKSTILNSAALLDSSGKPLSALTRPSSVITSLNQFGSSRPLKRRVNMFNETLRKSVAGNGIVVMPCEIGGNFLDLLAMTHNFLYERPNNIKQSRIPILLISYAKGRTITYGQSMLEWFSSSVIKKWENRNGLSPFDVNNIVKPVTPKDFLKHKGPAICFVSNVDTCVSETFKNISEIPNVTVLLTSNRENDSPILSEFRNEWRKQNHVKIQEGTNVSCSITTEFEIFNLKPLRDKSLTEYNRKIDERRTKRKEEAVSLRKETKISNQFSNAFKEKGLAPVVDENGNIINDSTPSGVGGDNNNNDVDHDDDDDDDDNDDDDDDDPFVMLNHSRKAVKMFEMPVDTILSSNSTLKQKIFQFKPVKQKMDEYGTFVNIEQLIPAEEEENVQGANTLNDNKRGLDTQIHDNESPEDNLKLKKRRQDYERDKENELKKKKEKMKFDNLEYLDSKNHPCLRTKQKDMATISCQLTFINFDNIVDKRSASVIWPTLKPRKMLLIGPNSTQDESVVSVLNKRDIDVFEIPFNKNVEFDTTVKTLDISIDVELDKSLRWQKIGENHTVAHVIGRLVKEIPTQKSGRSPRTKLSLKPVTGNYKRHNNGSLSIGDVRLAEVRRKLLDLNYSAEFKGEGTLIVNSQVAVTKINDGETIISGFPSDVFDTVKSTITEMLAKV</sequence>
<dbReference type="Proteomes" id="UP000750334">
    <property type="component" value="Unassembled WGS sequence"/>
</dbReference>
<dbReference type="PANTHER" id="PTHR45922:SF1">
    <property type="entry name" value="CLEAVAGE AND POLYADENYLATION SPECIFICITY FACTOR SUBUNIT 2"/>
    <property type="match status" value="1"/>
</dbReference>
<dbReference type="PANTHER" id="PTHR45922">
    <property type="entry name" value="CLEAVAGE AND POLYADENYLATION SPECIFICITY FACTOR SUBUNIT 2"/>
    <property type="match status" value="1"/>
</dbReference>
<evidence type="ECO:0000313" key="7">
    <source>
        <dbReference type="EMBL" id="KAG0671808.1"/>
    </source>
</evidence>